<dbReference type="Proteomes" id="UP000193083">
    <property type="component" value="Unassembled WGS sequence"/>
</dbReference>
<evidence type="ECO:0000313" key="4">
    <source>
        <dbReference type="Proteomes" id="UP000193083"/>
    </source>
</evidence>
<evidence type="ECO:0000313" key="3">
    <source>
        <dbReference type="EMBL" id="SMH32426.1"/>
    </source>
</evidence>
<gene>
    <name evidence="3" type="ORF">SAMN02982922_1286</name>
</gene>
<evidence type="ECO:0000256" key="1">
    <source>
        <dbReference type="SAM" id="MobiDB-lite"/>
    </source>
</evidence>
<feature type="transmembrane region" description="Helical" evidence="2">
    <location>
        <begin position="36"/>
        <end position="62"/>
    </location>
</feature>
<evidence type="ECO:0000256" key="2">
    <source>
        <dbReference type="SAM" id="Phobius"/>
    </source>
</evidence>
<dbReference type="OrthoDB" id="8392035at2"/>
<sequence length="210" mass="23819">MKKPAKLPDTGTGIPMPNTQEPKDEPNPFKATDWRLFLFAWSGFTLRVLLCVGAVFSAAQFLQSRQDKRVERTLALVELWEKPEYQEAQSAVKRRLGELNRQAAGLVTSQTSPEQMDIIMASIGAKAMTDEGGTMPLAEFQDRFDRVVYFLSRLASCVNTKLCDRAVADEFFLDYARSFWRFFSTYIERERKAGTANLAVGIETYLKAPR</sequence>
<keyword evidence="2" id="KW-0472">Membrane</keyword>
<keyword evidence="2" id="KW-1133">Transmembrane helix</keyword>
<protein>
    <submittedName>
        <fullName evidence="3">Uncharacterized protein</fullName>
    </submittedName>
</protein>
<feature type="region of interest" description="Disordered" evidence="1">
    <location>
        <begin position="1"/>
        <end position="27"/>
    </location>
</feature>
<keyword evidence="2" id="KW-0812">Transmembrane</keyword>
<dbReference type="Pfam" id="PF15956">
    <property type="entry name" value="DUF4760"/>
    <property type="match status" value="1"/>
</dbReference>
<accession>A0A1X7N4S9</accession>
<dbReference type="AlphaFoldDB" id="A0A1X7N4S9"/>
<dbReference type="EMBL" id="FXBL01000004">
    <property type="protein sequence ID" value="SMH32426.1"/>
    <property type="molecule type" value="Genomic_DNA"/>
</dbReference>
<keyword evidence="4" id="KW-1185">Reference proteome</keyword>
<dbReference type="RefSeq" id="WP_085463387.1">
    <property type="nucleotide sequence ID" value="NZ_FXBL01000004.1"/>
</dbReference>
<proteinExistence type="predicted"/>
<reference evidence="3 4" key="1">
    <citation type="submission" date="2017-04" db="EMBL/GenBank/DDBJ databases">
        <authorList>
            <person name="Afonso C.L."/>
            <person name="Miller P.J."/>
            <person name="Scott M.A."/>
            <person name="Spackman E."/>
            <person name="Goraichik I."/>
            <person name="Dimitrov K.M."/>
            <person name="Suarez D.L."/>
            <person name="Swayne D.E."/>
        </authorList>
    </citation>
    <scope>NUCLEOTIDE SEQUENCE [LARGE SCALE GENOMIC DNA]</scope>
    <source>
        <strain evidence="3 4">B5P</strain>
    </source>
</reference>
<organism evidence="3 4">
    <name type="scientific">Mesorhizobium australicum</name>
    <dbReference type="NCBI Taxonomy" id="536018"/>
    <lineage>
        <taxon>Bacteria</taxon>
        <taxon>Pseudomonadati</taxon>
        <taxon>Pseudomonadota</taxon>
        <taxon>Alphaproteobacteria</taxon>
        <taxon>Hyphomicrobiales</taxon>
        <taxon>Phyllobacteriaceae</taxon>
        <taxon>Mesorhizobium</taxon>
    </lineage>
</organism>
<name>A0A1X7N4S9_9HYPH</name>
<dbReference type="InterPro" id="IPR031876">
    <property type="entry name" value="DUF4760"/>
</dbReference>